<dbReference type="OrthoDB" id="629901at2"/>
<evidence type="ECO:0000313" key="1">
    <source>
        <dbReference type="EMBL" id="RAJ83333.1"/>
    </source>
</evidence>
<keyword evidence="2" id="KW-1185">Reference proteome</keyword>
<protein>
    <submittedName>
        <fullName evidence="1">Uncharacterized protein</fullName>
    </submittedName>
</protein>
<dbReference type="RefSeq" id="WP_111591984.1">
    <property type="nucleotide sequence ID" value="NZ_QLMA01000003.1"/>
</dbReference>
<dbReference type="AlphaFoldDB" id="A0A327W3V2"/>
<gene>
    <name evidence="1" type="ORF">CLV59_103297</name>
</gene>
<organism evidence="1 2">
    <name type="scientific">Chitinophaga dinghuensis</name>
    <dbReference type="NCBI Taxonomy" id="1539050"/>
    <lineage>
        <taxon>Bacteria</taxon>
        <taxon>Pseudomonadati</taxon>
        <taxon>Bacteroidota</taxon>
        <taxon>Chitinophagia</taxon>
        <taxon>Chitinophagales</taxon>
        <taxon>Chitinophagaceae</taxon>
        <taxon>Chitinophaga</taxon>
    </lineage>
</organism>
<dbReference type="EMBL" id="QLMA01000003">
    <property type="protein sequence ID" value="RAJ83333.1"/>
    <property type="molecule type" value="Genomic_DNA"/>
</dbReference>
<dbReference type="Proteomes" id="UP000249819">
    <property type="component" value="Unassembled WGS sequence"/>
</dbReference>
<proteinExistence type="predicted"/>
<sequence length="467" mass="52427">MRPVYLIILLAVCTIHVNAQDSLIKKSIDIPNKYYNTVQRKADVLDRQLTKRTEKALNRLSKYEEKMKKRMMKIDSTSARKMFDQSQDKYTALKNKLKSKADHIPGKKLLGNNLSTDSLFNTLSFLKQAQGVQLPKLNSSLESVTALQDKLAVLNEAKSFIQSRRQLLNAQLGKIPDLAGSLKGINKEAYYYAAQVKELKETFSDHKKVEKKALEIAQKIPAYNDFMAKNSYLASLLGTGAGGSGETPNLEGLQTRNQVEQAIQQRLGGGPNASQAVSASMGEARAKMNELKKNFPDLDNAGEMPNFKPNEMKSKRFIQRLEYGGNIQFQRNTNFYPTTSDIAAQIGYKFHKNGVAGIGMAYKLGLGQGFNHIAFSNEGLGLRSFVDWKLKNTFFLNGGYEQNYQPIQVTTNIPNPESWTQSALLGIKKKYKVSSKMKGDVSLLFDFLYNSHVPRTDPVKLRMGYNF</sequence>
<accession>A0A327W3V2</accession>
<comment type="caution">
    <text evidence="1">The sequence shown here is derived from an EMBL/GenBank/DDBJ whole genome shotgun (WGS) entry which is preliminary data.</text>
</comment>
<reference evidence="1 2" key="1">
    <citation type="submission" date="2018-06" db="EMBL/GenBank/DDBJ databases">
        <title>Genomic Encyclopedia of Archaeal and Bacterial Type Strains, Phase II (KMG-II): from individual species to whole genera.</title>
        <authorList>
            <person name="Goeker M."/>
        </authorList>
    </citation>
    <scope>NUCLEOTIDE SEQUENCE [LARGE SCALE GENOMIC DNA]</scope>
    <source>
        <strain evidence="1 2">DSM 29821</strain>
    </source>
</reference>
<evidence type="ECO:0000313" key="2">
    <source>
        <dbReference type="Proteomes" id="UP000249819"/>
    </source>
</evidence>
<name>A0A327W3V2_9BACT</name>